<name>A0A5M6IRQ5_9PROT</name>
<dbReference type="OrthoDB" id="8019678at2"/>
<sequence>MPPATGHAASGRRSPTDQPVPQSTNKVNTLRGSGTRRRGLPCRRGSSTGGTMPGRKILIVEDEFLIRLTLAEALADEGFDVIETGASDEALTKLQAGNGIDLLLTDIQIPGGLDGMELAHRARERHPDLPVIFVTGRPDSMAGAGRGPRDAIISKPYLPSEVAAAARRLLGD</sequence>
<dbReference type="InterPro" id="IPR001789">
    <property type="entry name" value="Sig_transdc_resp-reg_receiver"/>
</dbReference>
<dbReference type="SMART" id="SM00448">
    <property type="entry name" value="REC"/>
    <property type="match status" value="1"/>
</dbReference>
<feature type="domain" description="Response regulatory" evidence="4">
    <location>
        <begin position="56"/>
        <end position="170"/>
    </location>
</feature>
<comment type="caution">
    <text evidence="5">The sequence shown here is derived from an EMBL/GenBank/DDBJ whole genome shotgun (WGS) entry which is preliminary data.</text>
</comment>
<protein>
    <submittedName>
        <fullName evidence="5">Response regulator</fullName>
    </submittedName>
</protein>
<evidence type="ECO:0000256" key="1">
    <source>
        <dbReference type="ARBA" id="ARBA00022553"/>
    </source>
</evidence>
<dbReference type="PANTHER" id="PTHR44591:SF21">
    <property type="entry name" value="TWO-COMPONENT RESPONSE REGULATOR"/>
    <property type="match status" value="1"/>
</dbReference>
<gene>
    <name evidence="5" type="ORF">F1189_20685</name>
</gene>
<dbReference type="PROSITE" id="PS50110">
    <property type="entry name" value="RESPONSE_REGULATORY"/>
    <property type="match status" value="1"/>
</dbReference>
<accession>A0A5M6IRQ5</accession>
<evidence type="ECO:0000256" key="3">
    <source>
        <dbReference type="SAM" id="MobiDB-lite"/>
    </source>
</evidence>
<dbReference type="PANTHER" id="PTHR44591">
    <property type="entry name" value="STRESS RESPONSE REGULATOR PROTEIN 1"/>
    <property type="match status" value="1"/>
</dbReference>
<dbReference type="AlphaFoldDB" id="A0A5M6IRQ5"/>
<keyword evidence="1 2" id="KW-0597">Phosphoprotein</keyword>
<reference evidence="5 6" key="1">
    <citation type="submission" date="2019-09" db="EMBL/GenBank/DDBJ databases">
        <title>Genome sequence of Rhodovastum atsumiense, a diverse member of the Acetobacteraceae family of non-sulfur purple photosynthetic bacteria.</title>
        <authorList>
            <person name="Meyer T."/>
            <person name="Kyndt J."/>
        </authorList>
    </citation>
    <scope>NUCLEOTIDE SEQUENCE [LARGE SCALE GENOMIC DNA]</scope>
    <source>
        <strain evidence="5 6">DSM 21279</strain>
    </source>
</reference>
<evidence type="ECO:0000256" key="2">
    <source>
        <dbReference type="PROSITE-ProRule" id="PRU00169"/>
    </source>
</evidence>
<dbReference type="GO" id="GO:0000160">
    <property type="term" value="P:phosphorelay signal transduction system"/>
    <property type="evidence" value="ECO:0007669"/>
    <property type="project" value="InterPro"/>
</dbReference>
<dbReference type="Gene3D" id="3.40.50.2300">
    <property type="match status" value="1"/>
</dbReference>
<proteinExistence type="predicted"/>
<evidence type="ECO:0000313" key="6">
    <source>
        <dbReference type="Proteomes" id="UP000325255"/>
    </source>
</evidence>
<organism evidence="5 6">
    <name type="scientific">Rhodovastum atsumiense</name>
    <dbReference type="NCBI Taxonomy" id="504468"/>
    <lineage>
        <taxon>Bacteria</taxon>
        <taxon>Pseudomonadati</taxon>
        <taxon>Pseudomonadota</taxon>
        <taxon>Alphaproteobacteria</taxon>
        <taxon>Acetobacterales</taxon>
        <taxon>Acetobacteraceae</taxon>
        <taxon>Rhodovastum</taxon>
    </lineage>
</organism>
<feature type="modified residue" description="4-aspartylphosphate" evidence="2">
    <location>
        <position position="106"/>
    </location>
</feature>
<feature type="region of interest" description="Disordered" evidence="3">
    <location>
        <begin position="1"/>
        <end position="53"/>
    </location>
</feature>
<dbReference type="EMBL" id="VWPK01000037">
    <property type="protein sequence ID" value="KAA5610155.1"/>
    <property type="molecule type" value="Genomic_DNA"/>
</dbReference>
<feature type="compositionally biased region" description="Polar residues" evidence="3">
    <location>
        <begin position="16"/>
        <end position="28"/>
    </location>
</feature>
<dbReference type="InterPro" id="IPR011006">
    <property type="entry name" value="CheY-like_superfamily"/>
</dbReference>
<keyword evidence="6" id="KW-1185">Reference proteome</keyword>
<dbReference type="Pfam" id="PF00072">
    <property type="entry name" value="Response_reg"/>
    <property type="match status" value="1"/>
</dbReference>
<evidence type="ECO:0000259" key="4">
    <source>
        <dbReference type="PROSITE" id="PS50110"/>
    </source>
</evidence>
<dbReference type="InterPro" id="IPR050595">
    <property type="entry name" value="Bact_response_regulator"/>
</dbReference>
<dbReference type="SUPFAM" id="SSF52172">
    <property type="entry name" value="CheY-like"/>
    <property type="match status" value="1"/>
</dbReference>
<evidence type="ECO:0000313" key="5">
    <source>
        <dbReference type="EMBL" id="KAA5610155.1"/>
    </source>
</evidence>
<dbReference type="Proteomes" id="UP000325255">
    <property type="component" value="Unassembled WGS sequence"/>
</dbReference>